<organism evidence="2 3">
    <name type="scientific">Hymenobacter bucti</name>
    <dbReference type="NCBI Taxonomy" id="1844114"/>
    <lineage>
        <taxon>Bacteria</taxon>
        <taxon>Pseudomonadati</taxon>
        <taxon>Bacteroidota</taxon>
        <taxon>Cytophagia</taxon>
        <taxon>Cytophagales</taxon>
        <taxon>Hymenobacteraceae</taxon>
        <taxon>Hymenobacter</taxon>
    </lineage>
</organism>
<evidence type="ECO:0000313" key="3">
    <source>
        <dbReference type="Proteomes" id="UP001597197"/>
    </source>
</evidence>
<sequence>MQFQQSQFTRSTQFALREHGLYVSQRDGRGQVDIAAEIPYEELLPIRVEYRSTTPGKSLRWLAVAALWLIGNAARIQYDGHRPLPENFWEYVLGGAAVLGVLLLYALHNWWHQAILHTGRLQLVLADHPRDRRQFRDFTQKLDAHTKAYLRREYGAINPLGYIEPQLRRVAWLLDLGVLSPAEARTLNTRLTGRLSERTIRSMGQRLEALYIN</sequence>
<feature type="transmembrane region" description="Helical" evidence="1">
    <location>
        <begin position="59"/>
        <end position="76"/>
    </location>
</feature>
<keyword evidence="1" id="KW-0472">Membrane</keyword>
<evidence type="ECO:0000256" key="1">
    <source>
        <dbReference type="SAM" id="Phobius"/>
    </source>
</evidence>
<dbReference type="EMBL" id="JBHUFD010000006">
    <property type="protein sequence ID" value="MFD1874348.1"/>
    <property type="molecule type" value="Genomic_DNA"/>
</dbReference>
<keyword evidence="1" id="KW-0812">Transmembrane</keyword>
<reference evidence="3" key="1">
    <citation type="journal article" date="2019" name="Int. J. Syst. Evol. Microbiol.">
        <title>The Global Catalogue of Microorganisms (GCM) 10K type strain sequencing project: providing services to taxonomists for standard genome sequencing and annotation.</title>
        <authorList>
            <consortium name="The Broad Institute Genomics Platform"/>
            <consortium name="The Broad Institute Genome Sequencing Center for Infectious Disease"/>
            <person name="Wu L."/>
            <person name="Ma J."/>
        </authorList>
    </citation>
    <scope>NUCLEOTIDE SEQUENCE [LARGE SCALE GENOMIC DNA]</scope>
    <source>
        <strain evidence="3">CGMCC 1.15795</strain>
    </source>
</reference>
<accession>A0ABW4QXN1</accession>
<keyword evidence="3" id="KW-1185">Reference proteome</keyword>
<feature type="transmembrane region" description="Helical" evidence="1">
    <location>
        <begin position="88"/>
        <end position="107"/>
    </location>
</feature>
<dbReference type="RefSeq" id="WP_382316068.1">
    <property type="nucleotide sequence ID" value="NZ_JBHUFD010000006.1"/>
</dbReference>
<proteinExistence type="predicted"/>
<gene>
    <name evidence="2" type="ORF">ACFSDX_18025</name>
</gene>
<evidence type="ECO:0008006" key="4">
    <source>
        <dbReference type="Google" id="ProtNLM"/>
    </source>
</evidence>
<evidence type="ECO:0000313" key="2">
    <source>
        <dbReference type="EMBL" id="MFD1874348.1"/>
    </source>
</evidence>
<dbReference type="Proteomes" id="UP001597197">
    <property type="component" value="Unassembled WGS sequence"/>
</dbReference>
<name>A0ABW4QXN1_9BACT</name>
<protein>
    <recommendedName>
        <fullName evidence="4">DUF3137 domain-containing protein</fullName>
    </recommendedName>
</protein>
<comment type="caution">
    <text evidence="2">The sequence shown here is derived from an EMBL/GenBank/DDBJ whole genome shotgun (WGS) entry which is preliminary data.</text>
</comment>
<keyword evidence="1" id="KW-1133">Transmembrane helix</keyword>